<dbReference type="RefSeq" id="XP_004257704.1">
    <property type="nucleotide sequence ID" value="XM_004257656.1"/>
</dbReference>
<dbReference type="EMBL" id="KB206483">
    <property type="protein sequence ID" value="ELP90933.1"/>
    <property type="molecule type" value="Genomic_DNA"/>
</dbReference>
<dbReference type="Proteomes" id="UP000014680">
    <property type="component" value="Unassembled WGS sequence"/>
</dbReference>
<protein>
    <submittedName>
        <fullName evidence="1">Uncharacterized protein</fullName>
    </submittedName>
</protein>
<dbReference type="SUPFAM" id="SSF63411">
    <property type="entry name" value="LuxS/MPP-like metallohydrolase"/>
    <property type="match status" value="1"/>
</dbReference>
<organism evidence="1 2">
    <name type="scientific">Entamoeba invadens IP1</name>
    <dbReference type="NCBI Taxonomy" id="370355"/>
    <lineage>
        <taxon>Eukaryota</taxon>
        <taxon>Amoebozoa</taxon>
        <taxon>Evosea</taxon>
        <taxon>Archamoebae</taxon>
        <taxon>Mastigamoebida</taxon>
        <taxon>Entamoebidae</taxon>
        <taxon>Entamoeba</taxon>
    </lineage>
</organism>
<dbReference type="GO" id="GO:0046872">
    <property type="term" value="F:metal ion binding"/>
    <property type="evidence" value="ECO:0007669"/>
    <property type="project" value="InterPro"/>
</dbReference>
<name>A0A0A1U7R5_ENTIV</name>
<proteinExistence type="predicted"/>
<keyword evidence="2" id="KW-1185">Reference proteome</keyword>
<dbReference type="AlphaFoldDB" id="A0A0A1U7R5"/>
<dbReference type="KEGG" id="eiv:EIN_362060"/>
<reference evidence="1 2" key="1">
    <citation type="submission" date="2012-10" db="EMBL/GenBank/DDBJ databases">
        <authorList>
            <person name="Zafar N."/>
            <person name="Inman J."/>
            <person name="Hall N."/>
            <person name="Lorenzi H."/>
            <person name="Caler E."/>
        </authorList>
    </citation>
    <scope>NUCLEOTIDE SEQUENCE [LARGE SCALE GENOMIC DNA]</scope>
    <source>
        <strain evidence="1 2">IP1</strain>
    </source>
</reference>
<dbReference type="GeneID" id="14889873"/>
<dbReference type="Gene3D" id="3.30.830.10">
    <property type="entry name" value="Metalloenzyme, LuxS/M16 peptidase-like"/>
    <property type="match status" value="1"/>
</dbReference>
<evidence type="ECO:0000313" key="2">
    <source>
        <dbReference type="Proteomes" id="UP000014680"/>
    </source>
</evidence>
<sequence length="185" mass="21388">MDKSEVGPNIKINEENQMKEFFVFPPNTNYVGMSFNFLKMVIRRAYDGSLSYQANGNVCITSYKDPHISKTFDTFRKIPQICETLKMSEEEIEQFVVNILAVYDAFTSTQFFFEYGMEKEVGNFVENFNELREQLFGVTLEKIKEKIHVITEGIQNAVCCVAGNKNQIEKAGEKFEHVVNIFKTK</sequence>
<dbReference type="VEuPathDB" id="AmoebaDB:EIN_362060"/>
<dbReference type="InterPro" id="IPR011249">
    <property type="entry name" value="Metalloenz_LuxS/M16"/>
</dbReference>
<accession>A0A0A1U7R5</accession>
<gene>
    <name evidence="1" type="ORF">EIN_362060</name>
</gene>
<evidence type="ECO:0000313" key="1">
    <source>
        <dbReference type="EMBL" id="ELP90933.1"/>
    </source>
</evidence>